<name>A0A135HYH0_9HYPH</name>
<proteinExistence type="predicted"/>
<dbReference type="STRING" id="1494590.ATN84_23945"/>
<gene>
    <name evidence="1" type="ORF">ATN84_23945</name>
</gene>
<evidence type="ECO:0000313" key="2">
    <source>
        <dbReference type="Proteomes" id="UP000070107"/>
    </source>
</evidence>
<sequence length="234" mass="23766">LLTGGSGDISLSAGNNINLESAIATSNSSSKDSSFGADIGIGGGFAIGTDGAINPVQGSAGISLNANGSKGSANQTTTTHINTHVAGPGAVTLNSGKDTNLKGAVISGESVKLDAGGDLNIESQLDTASSKARQTSASGSIGTGGFNVSGAYQNAKGDAAVVSEQSGIHAGSGGFDIETQGKTRLEGGLITLPERQGRCGGRFRTVRYSCRFRRLRHRDARQDQARRRPHHDIA</sequence>
<dbReference type="InterPro" id="IPR025157">
    <property type="entry name" value="Hemagglutinin_rpt"/>
</dbReference>
<dbReference type="Pfam" id="PF13332">
    <property type="entry name" value="Fil_haemagg_2"/>
    <property type="match status" value="1"/>
</dbReference>
<dbReference type="RefSeq" id="WP_153020145.1">
    <property type="nucleotide sequence ID" value="NZ_LNTU01000002.1"/>
</dbReference>
<organism evidence="1 2">
    <name type="scientific">Paramesorhizobium deserti</name>
    <dbReference type="NCBI Taxonomy" id="1494590"/>
    <lineage>
        <taxon>Bacteria</taxon>
        <taxon>Pseudomonadati</taxon>
        <taxon>Pseudomonadota</taxon>
        <taxon>Alphaproteobacteria</taxon>
        <taxon>Hyphomicrobiales</taxon>
        <taxon>Phyllobacteriaceae</taxon>
        <taxon>Paramesorhizobium</taxon>
    </lineage>
</organism>
<dbReference type="OrthoDB" id="8475912at2"/>
<feature type="non-terminal residue" evidence="1">
    <location>
        <position position="1"/>
    </location>
</feature>
<dbReference type="AlphaFoldDB" id="A0A135HYH0"/>
<comment type="caution">
    <text evidence="1">The sequence shown here is derived from an EMBL/GenBank/DDBJ whole genome shotgun (WGS) entry which is preliminary data.</text>
</comment>
<keyword evidence="2" id="KW-1185">Reference proteome</keyword>
<evidence type="ECO:0008006" key="3">
    <source>
        <dbReference type="Google" id="ProtNLM"/>
    </source>
</evidence>
<evidence type="ECO:0000313" key="1">
    <source>
        <dbReference type="EMBL" id="KXF78211.1"/>
    </source>
</evidence>
<dbReference type="GO" id="GO:0003824">
    <property type="term" value="F:catalytic activity"/>
    <property type="evidence" value="ECO:0007669"/>
    <property type="project" value="UniProtKB-ARBA"/>
</dbReference>
<reference evidence="1 2" key="1">
    <citation type="submission" date="2015-11" db="EMBL/GenBank/DDBJ databases">
        <title>Draft genome sequence of Paramesorhizobium deserti A-3-E, a strain highly resistant to diverse beta-lactam antibiotics.</title>
        <authorList>
            <person name="Lv R."/>
            <person name="Yang X."/>
            <person name="Fang N."/>
            <person name="Guo J."/>
            <person name="Luo X."/>
            <person name="Peng F."/>
            <person name="Yang R."/>
            <person name="Cui Y."/>
            <person name="Fang C."/>
            <person name="Song Y."/>
        </authorList>
    </citation>
    <scope>NUCLEOTIDE SEQUENCE [LARGE SCALE GENOMIC DNA]</scope>
    <source>
        <strain evidence="1 2">A-3-E</strain>
    </source>
</reference>
<dbReference type="Proteomes" id="UP000070107">
    <property type="component" value="Unassembled WGS sequence"/>
</dbReference>
<dbReference type="EMBL" id="LNTU01000002">
    <property type="protein sequence ID" value="KXF78211.1"/>
    <property type="molecule type" value="Genomic_DNA"/>
</dbReference>
<protein>
    <recommendedName>
        <fullName evidence="3">Filamentous hemagglutinin</fullName>
    </recommendedName>
</protein>
<accession>A0A135HYH0</accession>